<evidence type="ECO:0000313" key="2">
    <source>
        <dbReference type="Proteomes" id="UP001596378"/>
    </source>
</evidence>
<dbReference type="EMBL" id="JBHTAI010000007">
    <property type="protein sequence ID" value="MFC7149400.1"/>
    <property type="molecule type" value="Genomic_DNA"/>
</dbReference>
<evidence type="ECO:0000313" key="1">
    <source>
        <dbReference type="EMBL" id="MFC7149400.1"/>
    </source>
</evidence>
<name>A0ABW2FBU4_9BACL</name>
<gene>
    <name evidence="1" type="ORF">ACFQMJ_12755</name>
</gene>
<dbReference type="RefSeq" id="WP_378051570.1">
    <property type="nucleotide sequence ID" value="NZ_JBHMDN010000034.1"/>
</dbReference>
<evidence type="ECO:0008006" key="3">
    <source>
        <dbReference type="Google" id="ProtNLM"/>
    </source>
</evidence>
<sequence>MNLSVPEIAPEHLVKLAAMECFASCALTYARALGRNRPGIMPDYWNLNYQFRTLLSSKDARQLSLLFHYGVRITLVRGQQERLQADLLSGGCAILLCSASKLRYFPASMLGLETSGFQHCILVQSWNPRTAAYRVADPMVDYIGEADREELAEAGTRSDHRRQMIYFLLEALPEYEPPSAEAVFGYCTERNWLHFNAAQAIPDRAIPDRAPAESAQDRQQLWSEWFGNRNSGARAFELVRRDVEASPDWPGPALRRWIERNQLTVTSIWKVRQQVWNSLRELQVMTGEQLSEGGVRVKAVVRLWQHLNYQLSKYKESLHPSREQAQELIRTLTRLETEERYILSELNEWGKPFRPVQALEQTSR</sequence>
<protein>
    <recommendedName>
        <fullName evidence="3">Butirosin biosynthesis protein H-like</fullName>
    </recommendedName>
</protein>
<organism evidence="1 2">
    <name type="scientific">Cohnella cellulosilytica</name>
    <dbReference type="NCBI Taxonomy" id="986710"/>
    <lineage>
        <taxon>Bacteria</taxon>
        <taxon>Bacillati</taxon>
        <taxon>Bacillota</taxon>
        <taxon>Bacilli</taxon>
        <taxon>Bacillales</taxon>
        <taxon>Paenibacillaceae</taxon>
        <taxon>Cohnella</taxon>
    </lineage>
</organism>
<keyword evidence="2" id="KW-1185">Reference proteome</keyword>
<dbReference type="Proteomes" id="UP001596378">
    <property type="component" value="Unassembled WGS sequence"/>
</dbReference>
<accession>A0ABW2FBU4</accession>
<reference evidence="2" key="1">
    <citation type="journal article" date="2019" name="Int. J. Syst. Evol. Microbiol.">
        <title>The Global Catalogue of Microorganisms (GCM) 10K type strain sequencing project: providing services to taxonomists for standard genome sequencing and annotation.</title>
        <authorList>
            <consortium name="The Broad Institute Genomics Platform"/>
            <consortium name="The Broad Institute Genome Sequencing Center for Infectious Disease"/>
            <person name="Wu L."/>
            <person name="Ma J."/>
        </authorList>
    </citation>
    <scope>NUCLEOTIDE SEQUENCE [LARGE SCALE GENOMIC DNA]</scope>
    <source>
        <strain evidence="2">KCTC 12907</strain>
    </source>
</reference>
<proteinExistence type="predicted"/>
<comment type="caution">
    <text evidence="1">The sequence shown here is derived from an EMBL/GenBank/DDBJ whole genome shotgun (WGS) entry which is preliminary data.</text>
</comment>